<dbReference type="Gene3D" id="1.20.1250.20">
    <property type="entry name" value="MFS general substrate transporter like domains"/>
    <property type="match status" value="1"/>
</dbReference>
<dbReference type="InterPro" id="IPR011701">
    <property type="entry name" value="MFS"/>
</dbReference>
<feature type="transmembrane region" description="Helical" evidence="8">
    <location>
        <begin position="306"/>
        <end position="325"/>
    </location>
</feature>
<comment type="subcellular location">
    <subcellularLocation>
        <location evidence="1">Cell membrane</location>
        <topology evidence="1">Multi-pass membrane protein</topology>
    </subcellularLocation>
</comment>
<evidence type="ECO:0000256" key="6">
    <source>
        <dbReference type="ARBA" id="ARBA00022989"/>
    </source>
</evidence>
<feature type="transmembrane region" description="Helical" evidence="8">
    <location>
        <begin position="114"/>
        <end position="136"/>
    </location>
</feature>
<evidence type="ECO:0000256" key="2">
    <source>
        <dbReference type="ARBA" id="ARBA00008537"/>
    </source>
</evidence>
<dbReference type="PROSITE" id="PS50850">
    <property type="entry name" value="MFS"/>
    <property type="match status" value="1"/>
</dbReference>
<comment type="caution">
    <text evidence="10">The sequence shown here is derived from an EMBL/GenBank/DDBJ whole genome shotgun (WGS) entry which is preliminary data.</text>
</comment>
<dbReference type="Pfam" id="PF07690">
    <property type="entry name" value="MFS_1"/>
    <property type="match status" value="1"/>
</dbReference>
<evidence type="ECO:0000256" key="7">
    <source>
        <dbReference type="ARBA" id="ARBA00023136"/>
    </source>
</evidence>
<evidence type="ECO:0000256" key="4">
    <source>
        <dbReference type="ARBA" id="ARBA00022475"/>
    </source>
</evidence>
<feature type="transmembrane region" description="Helical" evidence="8">
    <location>
        <begin position="20"/>
        <end position="41"/>
    </location>
</feature>
<keyword evidence="5 8" id="KW-0812">Transmembrane</keyword>
<keyword evidence="3" id="KW-0813">Transport</keyword>
<organism evidence="10 11">
    <name type="scientific">Alicyclobacillus fodiniaquatilis</name>
    <dbReference type="NCBI Taxonomy" id="1661150"/>
    <lineage>
        <taxon>Bacteria</taxon>
        <taxon>Bacillati</taxon>
        <taxon>Bacillota</taxon>
        <taxon>Bacilli</taxon>
        <taxon>Bacillales</taxon>
        <taxon>Alicyclobacillaceae</taxon>
        <taxon>Alicyclobacillus</taxon>
    </lineage>
</organism>
<keyword evidence="11" id="KW-1185">Reference proteome</keyword>
<dbReference type="InterPro" id="IPR020846">
    <property type="entry name" value="MFS_dom"/>
</dbReference>
<feature type="transmembrane region" description="Helical" evidence="8">
    <location>
        <begin position="148"/>
        <end position="169"/>
    </location>
</feature>
<keyword evidence="7 8" id="KW-0472">Membrane</keyword>
<evidence type="ECO:0000256" key="8">
    <source>
        <dbReference type="SAM" id="Phobius"/>
    </source>
</evidence>
<proteinExistence type="inferred from homology"/>
<dbReference type="EMBL" id="JBHUCX010000021">
    <property type="protein sequence ID" value="MFD1674757.1"/>
    <property type="molecule type" value="Genomic_DNA"/>
</dbReference>
<feature type="transmembrane region" description="Helical" evidence="8">
    <location>
        <begin position="175"/>
        <end position="193"/>
    </location>
</feature>
<feature type="transmembrane region" description="Helical" evidence="8">
    <location>
        <begin position="237"/>
        <end position="258"/>
    </location>
</feature>
<feature type="transmembrane region" description="Helical" evidence="8">
    <location>
        <begin position="205"/>
        <end position="225"/>
    </location>
</feature>
<accession>A0ABW4JEQ1</accession>
<dbReference type="Proteomes" id="UP001597079">
    <property type="component" value="Unassembled WGS sequence"/>
</dbReference>
<feature type="transmembrane region" description="Helical" evidence="8">
    <location>
        <begin position="368"/>
        <end position="386"/>
    </location>
</feature>
<evidence type="ECO:0000256" key="1">
    <source>
        <dbReference type="ARBA" id="ARBA00004651"/>
    </source>
</evidence>
<evidence type="ECO:0000313" key="10">
    <source>
        <dbReference type="EMBL" id="MFD1674757.1"/>
    </source>
</evidence>
<gene>
    <name evidence="10" type="ORF">ACFSB2_08600</name>
</gene>
<feature type="transmembrane region" description="Helical" evidence="8">
    <location>
        <begin position="279"/>
        <end position="300"/>
    </location>
</feature>
<dbReference type="InterPro" id="IPR004638">
    <property type="entry name" value="EmrB-like"/>
</dbReference>
<evidence type="ECO:0000256" key="5">
    <source>
        <dbReference type="ARBA" id="ARBA00022692"/>
    </source>
</evidence>
<dbReference type="Gene3D" id="1.20.1720.10">
    <property type="entry name" value="Multidrug resistance protein D"/>
    <property type="match status" value="1"/>
</dbReference>
<evidence type="ECO:0000259" key="9">
    <source>
        <dbReference type="PROSITE" id="PS50850"/>
    </source>
</evidence>
<comment type="similarity">
    <text evidence="2">Belongs to the major facilitator superfamily. EmrB family.</text>
</comment>
<dbReference type="RefSeq" id="WP_377942631.1">
    <property type="nucleotide sequence ID" value="NZ_JBHUCX010000021.1"/>
</dbReference>
<dbReference type="SUPFAM" id="SSF103473">
    <property type="entry name" value="MFS general substrate transporter"/>
    <property type="match status" value="1"/>
</dbReference>
<evidence type="ECO:0000256" key="3">
    <source>
        <dbReference type="ARBA" id="ARBA00022448"/>
    </source>
</evidence>
<protein>
    <submittedName>
        <fullName evidence="10">MDR family MFS transporter</fullName>
    </submittedName>
</protein>
<sequence length="488" mass="52496">MSNTPRQVSATHSPTSMRSILVPLTAIIVGMFMVVLDNSALNVMVPHFITDFKTSYSTVQWAITGYALAQAAVIPLSGWLADRFGAKRVFLTSIALFSLGSLLCAFAPGIKLLVVFRIVQGLGGGMVAPLGFAFTFRLSPPEKVGTVMSFMSIPILVAPALGPVVSGWLVDYVSWHWIFLINVPIGIIGVLIGSKSLPKLPAQAVAPLDRVGMILAPLGFASLSYGVTEGSSSWTSWQTIGGLVVGIVALLLFVFTQLRQANPLMEIRAFKSAKFTRGIIVLWITQFAFFGTIFLIPQYLQNVRGFSAFHAGLCMLPYAITTAILNQVSGRLFDRYGARWLAVIGVGCLTAASFLFSQVQPHATLSHILIPVVLLGASLGLCIMPLNSHVLKAAPQHLIGRVTSLTSAMQQIMVSFSVSGLTTVLTSKMHAATKMQHASQASIWSIAFNHTFLIVAAIALAGFIFSFMIGGRPQSEGKRTEEFGLMME</sequence>
<evidence type="ECO:0000313" key="11">
    <source>
        <dbReference type="Proteomes" id="UP001597079"/>
    </source>
</evidence>
<keyword evidence="6 8" id="KW-1133">Transmembrane helix</keyword>
<feature type="domain" description="Major facilitator superfamily (MFS) profile" evidence="9">
    <location>
        <begin position="23"/>
        <end position="474"/>
    </location>
</feature>
<reference evidence="11" key="1">
    <citation type="journal article" date="2019" name="Int. J. Syst. Evol. Microbiol.">
        <title>The Global Catalogue of Microorganisms (GCM) 10K type strain sequencing project: providing services to taxonomists for standard genome sequencing and annotation.</title>
        <authorList>
            <consortium name="The Broad Institute Genomics Platform"/>
            <consortium name="The Broad Institute Genome Sequencing Center for Infectious Disease"/>
            <person name="Wu L."/>
            <person name="Ma J."/>
        </authorList>
    </citation>
    <scope>NUCLEOTIDE SEQUENCE [LARGE SCALE GENOMIC DNA]</scope>
    <source>
        <strain evidence="11">CGMCC 1.12286</strain>
    </source>
</reference>
<feature type="transmembrane region" description="Helical" evidence="8">
    <location>
        <begin position="88"/>
        <end position="108"/>
    </location>
</feature>
<dbReference type="NCBIfam" id="TIGR00711">
    <property type="entry name" value="efflux_EmrB"/>
    <property type="match status" value="1"/>
</dbReference>
<feature type="transmembrane region" description="Helical" evidence="8">
    <location>
        <begin position="61"/>
        <end position="81"/>
    </location>
</feature>
<dbReference type="PANTHER" id="PTHR42718:SF9">
    <property type="entry name" value="MAJOR FACILITATOR SUPERFAMILY MULTIDRUG TRANSPORTER MFSC"/>
    <property type="match status" value="1"/>
</dbReference>
<dbReference type="CDD" id="cd17503">
    <property type="entry name" value="MFS_LmrB_MDR_like"/>
    <property type="match status" value="1"/>
</dbReference>
<feature type="transmembrane region" description="Helical" evidence="8">
    <location>
        <begin position="337"/>
        <end position="356"/>
    </location>
</feature>
<name>A0ABW4JEQ1_9BACL</name>
<feature type="transmembrane region" description="Helical" evidence="8">
    <location>
        <begin position="441"/>
        <end position="469"/>
    </location>
</feature>
<dbReference type="InterPro" id="IPR036259">
    <property type="entry name" value="MFS_trans_sf"/>
</dbReference>
<dbReference type="PANTHER" id="PTHR42718">
    <property type="entry name" value="MAJOR FACILITATOR SUPERFAMILY MULTIDRUG TRANSPORTER MFSC"/>
    <property type="match status" value="1"/>
</dbReference>
<keyword evidence="4" id="KW-1003">Cell membrane</keyword>